<dbReference type="RefSeq" id="WP_344448291.1">
    <property type="nucleotide sequence ID" value="NZ_BAAATZ010000002.1"/>
</dbReference>
<evidence type="ECO:0000313" key="1">
    <source>
        <dbReference type="EMBL" id="GAA2719032.1"/>
    </source>
</evidence>
<evidence type="ECO:0000313" key="2">
    <source>
        <dbReference type="Proteomes" id="UP001501842"/>
    </source>
</evidence>
<gene>
    <name evidence="1" type="ORF">GCM10010439_03640</name>
</gene>
<proteinExistence type="predicted"/>
<organism evidence="1 2">
    <name type="scientific">Actinocorallia aurantiaca</name>
    <dbReference type="NCBI Taxonomy" id="46204"/>
    <lineage>
        <taxon>Bacteria</taxon>
        <taxon>Bacillati</taxon>
        <taxon>Actinomycetota</taxon>
        <taxon>Actinomycetes</taxon>
        <taxon>Streptosporangiales</taxon>
        <taxon>Thermomonosporaceae</taxon>
        <taxon>Actinocorallia</taxon>
    </lineage>
</organism>
<dbReference type="Proteomes" id="UP001501842">
    <property type="component" value="Unassembled WGS sequence"/>
</dbReference>
<comment type="caution">
    <text evidence="1">The sequence shown here is derived from an EMBL/GenBank/DDBJ whole genome shotgun (WGS) entry which is preliminary data.</text>
</comment>
<name>A0ABN3TV06_9ACTN</name>
<protein>
    <submittedName>
        <fullName evidence="1">Uncharacterized protein</fullName>
    </submittedName>
</protein>
<accession>A0ABN3TV06</accession>
<sequence length="135" mass="15506">MPRKRPSALRVTTGRRPREKTAVIDGVPLKVVHEIARLECVHFWPGAVSSAFRTWVSLARQRPWPTFSQIPFCPCCSPFDARDTLERALRVMSPAARRHLRAKLGPVDDLIRSRTPNDPFADPAAPWWDRLLWSR</sequence>
<dbReference type="EMBL" id="BAAATZ010000002">
    <property type="protein sequence ID" value="GAA2719032.1"/>
    <property type="molecule type" value="Genomic_DNA"/>
</dbReference>
<reference evidence="1 2" key="1">
    <citation type="journal article" date="2019" name="Int. J. Syst. Evol. Microbiol.">
        <title>The Global Catalogue of Microorganisms (GCM) 10K type strain sequencing project: providing services to taxonomists for standard genome sequencing and annotation.</title>
        <authorList>
            <consortium name="The Broad Institute Genomics Platform"/>
            <consortium name="The Broad Institute Genome Sequencing Center for Infectious Disease"/>
            <person name="Wu L."/>
            <person name="Ma J."/>
        </authorList>
    </citation>
    <scope>NUCLEOTIDE SEQUENCE [LARGE SCALE GENOMIC DNA]</scope>
    <source>
        <strain evidence="1 2">JCM 8201</strain>
    </source>
</reference>
<keyword evidence="2" id="KW-1185">Reference proteome</keyword>